<organism evidence="2 3">
    <name type="scientific">Kibdelosporangium philippinense</name>
    <dbReference type="NCBI Taxonomy" id="211113"/>
    <lineage>
        <taxon>Bacteria</taxon>
        <taxon>Bacillati</taxon>
        <taxon>Actinomycetota</taxon>
        <taxon>Actinomycetes</taxon>
        <taxon>Pseudonocardiales</taxon>
        <taxon>Pseudonocardiaceae</taxon>
        <taxon>Kibdelosporangium</taxon>
    </lineage>
</organism>
<reference evidence="2 3" key="1">
    <citation type="submission" date="2021-12" db="EMBL/GenBank/DDBJ databases">
        <title>Genome sequence of Kibdelosporangium philippinense ATCC 49844.</title>
        <authorList>
            <person name="Fedorov E.A."/>
            <person name="Omeragic M."/>
            <person name="Shalygina K.F."/>
            <person name="Maclea K.S."/>
        </authorList>
    </citation>
    <scope>NUCLEOTIDE SEQUENCE [LARGE SCALE GENOMIC DNA]</scope>
    <source>
        <strain evidence="2 3">ATCC 49844</strain>
    </source>
</reference>
<gene>
    <name evidence="2" type="ORF">LWC34_31630</name>
</gene>
<sequence>MAFQLRPGNAGANTVADHLTVLGEAITQIPAERRRDLLITCDGAGATLELVRHITTLNDRRGFQVHYSIGFDLDARVRTAIGRIPEQGWQAVLDPDGQARDLDKAGVAELTGLLRHSAGGDTLATWPTDMRVIVRREKPHPGAQLSLFEEHHGWRYQLLATNTPTGQIAFLEARHRTQARVEDRIRCGKDTGLGRLPSRDFAINQAWCATATIACDLLAWLQLLTLHGELAHIEPKTLRYRLLHTATRLVHGGRQRTLKIPATWPWATHLAAAITTILALPPP</sequence>
<evidence type="ECO:0000313" key="3">
    <source>
        <dbReference type="Proteomes" id="UP001521150"/>
    </source>
</evidence>
<dbReference type="Pfam" id="PF13701">
    <property type="entry name" value="DDE_Tnp_1_4"/>
    <property type="match status" value="1"/>
</dbReference>
<dbReference type="EMBL" id="JAJVCN010000002">
    <property type="protein sequence ID" value="MCE7007338.1"/>
    <property type="molecule type" value="Genomic_DNA"/>
</dbReference>
<evidence type="ECO:0000313" key="2">
    <source>
        <dbReference type="EMBL" id="MCE7007338.1"/>
    </source>
</evidence>
<name>A0ABS8ZLJ5_9PSEU</name>
<protein>
    <submittedName>
        <fullName evidence="2">Transposase</fullName>
    </submittedName>
</protein>
<feature type="domain" description="Transposase DDE" evidence="1">
    <location>
        <begin position="2"/>
        <end position="280"/>
    </location>
</feature>
<accession>A0ABS8ZLJ5</accession>
<keyword evidence="3" id="KW-1185">Reference proteome</keyword>
<comment type="caution">
    <text evidence="2">The sequence shown here is derived from an EMBL/GenBank/DDBJ whole genome shotgun (WGS) entry which is preliminary data.</text>
</comment>
<proteinExistence type="predicted"/>
<evidence type="ECO:0000259" key="1">
    <source>
        <dbReference type="Pfam" id="PF13701"/>
    </source>
</evidence>
<dbReference type="Proteomes" id="UP001521150">
    <property type="component" value="Unassembled WGS sequence"/>
</dbReference>
<dbReference type="InterPro" id="IPR025668">
    <property type="entry name" value="Tnp_DDE_dom"/>
</dbReference>